<dbReference type="InterPro" id="IPR019775">
    <property type="entry name" value="WD40_repeat_CS"/>
</dbReference>
<dbReference type="EMBL" id="CAJNJQ010001246">
    <property type="protein sequence ID" value="CAE7128582.1"/>
    <property type="molecule type" value="Genomic_DNA"/>
</dbReference>
<evidence type="ECO:0000313" key="6">
    <source>
        <dbReference type="Proteomes" id="UP000663827"/>
    </source>
</evidence>
<comment type="caution">
    <text evidence="5">The sequence shown here is derived from an EMBL/GenBank/DDBJ whole genome shotgun (WGS) entry which is preliminary data.</text>
</comment>
<dbReference type="InterPro" id="IPR050995">
    <property type="entry name" value="WD-F-box_domain-protein"/>
</dbReference>
<dbReference type="CDD" id="cd00200">
    <property type="entry name" value="WD40"/>
    <property type="match status" value="1"/>
</dbReference>
<evidence type="ECO:0000256" key="2">
    <source>
        <dbReference type="ARBA" id="ARBA00022737"/>
    </source>
</evidence>
<reference evidence="5" key="1">
    <citation type="submission" date="2021-01" db="EMBL/GenBank/DDBJ databases">
        <authorList>
            <person name="Kaushik A."/>
        </authorList>
    </citation>
    <scope>NUCLEOTIDE SEQUENCE</scope>
    <source>
        <strain evidence="5">AG5</strain>
    </source>
</reference>
<dbReference type="PANTHER" id="PTHR14604:SF3">
    <property type="entry name" value="SPERM-ASSOCIATED ANTIGEN 16 PROTEIN"/>
    <property type="match status" value="1"/>
</dbReference>
<dbReference type="SUPFAM" id="SSF56112">
    <property type="entry name" value="Protein kinase-like (PK-like)"/>
    <property type="match status" value="1"/>
</dbReference>
<dbReference type="InterPro" id="IPR011009">
    <property type="entry name" value="Kinase-like_dom_sf"/>
</dbReference>
<dbReference type="PRINTS" id="PR00320">
    <property type="entry name" value="GPROTEINBRPT"/>
</dbReference>
<keyword evidence="1 3" id="KW-0853">WD repeat</keyword>
<gene>
    <name evidence="5" type="ORF">RDB_LOCUS62115</name>
</gene>
<dbReference type="InterPro" id="IPR001680">
    <property type="entry name" value="WD40_rpt"/>
</dbReference>
<dbReference type="PROSITE" id="PS50294">
    <property type="entry name" value="WD_REPEATS_REGION"/>
    <property type="match status" value="7"/>
</dbReference>
<dbReference type="CDD" id="cd00180">
    <property type="entry name" value="PKc"/>
    <property type="match status" value="1"/>
</dbReference>
<dbReference type="PROSITE" id="PS50011">
    <property type="entry name" value="PROTEIN_KINASE_DOM"/>
    <property type="match status" value="1"/>
</dbReference>
<sequence>MLNFIHEDHTGPVQSVAFSPDGKWIASGSTDNTIRIRDMLALSLIGKPMMNHATGVNSISYSPLGDKLVSGSPDRTVRIWDTNTGRQLCEPLRGHASVVSSVSFSPGGSLVASGSFDSTIRLWDTRSRRSASGPLTGHFEAIRAVKFCSNGAHIVSCSADQTLRIWDVERRMHAIGPLKGHTNEVISVDYSPDNSQIVSGSWDTSLRFWDARSGDAISEPYQGHTDYVISVAFSPNGIYVASGGKDRTVRVWDVRSRRQILDPFQGHTNTVTSVSFSPCGRYIASGSADKTVVIWSLSDRDSDMESSSYSPVQRNNPRFEVEGDMQPIGQNTLIQEMFNLLLAHGCADLSLKINSNQAAIDLPAKGGHGSAWRRELIGGTKVLIQVWRESVIERCDHETLKSAVQEIQAWSLMKHKNIHQFMGVIAPEGHYLGLIWEWTEYDDLYEYMRKNFNFDRHRMCFQVTAGLAYMHQCNVTHGGLKALNVLVTSDGVAKLSNFGLVHTSDAHVALSETVSSHTESVRWMAPELLSEGASKTKKSDIYALGMTMLVRGIFHI</sequence>
<evidence type="ECO:0000256" key="3">
    <source>
        <dbReference type="PROSITE-ProRule" id="PRU00221"/>
    </source>
</evidence>
<dbReference type="PANTHER" id="PTHR14604">
    <property type="entry name" value="WD40 REPEAT PF20"/>
    <property type="match status" value="1"/>
</dbReference>
<evidence type="ECO:0000259" key="4">
    <source>
        <dbReference type="PROSITE" id="PS50011"/>
    </source>
</evidence>
<dbReference type="AlphaFoldDB" id="A0A8H3E001"/>
<dbReference type="GO" id="GO:0005524">
    <property type="term" value="F:ATP binding"/>
    <property type="evidence" value="ECO:0007669"/>
    <property type="project" value="InterPro"/>
</dbReference>
<dbReference type="InterPro" id="IPR001245">
    <property type="entry name" value="Ser-Thr/Tyr_kinase_cat_dom"/>
</dbReference>
<feature type="repeat" description="WD" evidence="3">
    <location>
        <begin position="49"/>
        <end position="90"/>
    </location>
</feature>
<dbReference type="InterPro" id="IPR015943">
    <property type="entry name" value="WD40/YVTN_repeat-like_dom_sf"/>
</dbReference>
<feature type="repeat" description="WD" evidence="3">
    <location>
        <begin position="178"/>
        <end position="219"/>
    </location>
</feature>
<dbReference type="InterPro" id="IPR001632">
    <property type="entry name" value="WD40_G-protein_beta-like"/>
</dbReference>
<proteinExistence type="predicted"/>
<feature type="domain" description="Protein kinase" evidence="4">
    <location>
        <begin position="357"/>
        <end position="556"/>
    </location>
</feature>
<feature type="repeat" description="WD" evidence="3">
    <location>
        <begin position="264"/>
        <end position="305"/>
    </location>
</feature>
<name>A0A8H3E001_9AGAM</name>
<dbReference type="InterPro" id="IPR020472">
    <property type="entry name" value="WD40_PAC1"/>
</dbReference>
<dbReference type="PROSITE" id="PS00678">
    <property type="entry name" value="WD_REPEATS_1"/>
    <property type="match status" value="5"/>
</dbReference>
<feature type="repeat" description="WD" evidence="3">
    <location>
        <begin position="92"/>
        <end position="133"/>
    </location>
</feature>
<dbReference type="Gene3D" id="2.130.10.10">
    <property type="entry name" value="YVTN repeat-like/Quinoprotein amine dehydrogenase"/>
    <property type="match status" value="3"/>
</dbReference>
<dbReference type="InterPro" id="IPR000719">
    <property type="entry name" value="Prot_kinase_dom"/>
</dbReference>
<dbReference type="SUPFAM" id="SSF50978">
    <property type="entry name" value="WD40 repeat-like"/>
    <property type="match status" value="1"/>
</dbReference>
<evidence type="ECO:0000256" key="1">
    <source>
        <dbReference type="ARBA" id="ARBA00022574"/>
    </source>
</evidence>
<protein>
    <recommendedName>
        <fullName evidence="4">Protein kinase domain-containing protein</fullName>
    </recommendedName>
</protein>
<feature type="repeat" description="WD" evidence="3">
    <location>
        <begin position="6"/>
        <end position="39"/>
    </location>
</feature>
<evidence type="ECO:0000313" key="5">
    <source>
        <dbReference type="EMBL" id="CAE7128582.1"/>
    </source>
</evidence>
<dbReference type="PROSITE" id="PS50082">
    <property type="entry name" value="WD_REPEATS_2"/>
    <property type="match status" value="7"/>
</dbReference>
<feature type="repeat" description="WD" evidence="3">
    <location>
        <begin position="221"/>
        <end position="262"/>
    </location>
</feature>
<organism evidence="5 6">
    <name type="scientific">Rhizoctonia solani</name>
    <dbReference type="NCBI Taxonomy" id="456999"/>
    <lineage>
        <taxon>Eukaryota</taxon>
        <taxon>Fungi</taxon>
        <taxon>Dikarya</taxon>
        <taxon>Basidiomycota</taxon>
        <taxon>Agaricomycotina</taxon>
        <taxon>Agaricomycetes</taxon>
        <taxon>Cantharellales</taxon>
        <taxon>Ceratobasidiaceae</taxon>
        <taxon>Rhizoctonia</taxon>
    </lineage>
</organism>
<dbReference type="InterPro" id="IPR036322">
    <property type="entry name" value="WD40_repeat_dom_sf"/>
</dbReference>
<accession>A0A8H3E001</accession>
<dbReference type="Pfam" id="PF07714">
    <property type="entry name" value="PK_Tyr_Ser-Thr"/>
    <property type="match status" value="1"/>
</dbReference>
<dbReference type="PRINTS" id="PR00319">
    <property type="entry name" value="GPROTEINB"/>
</dbReference>
<feature type="repeat" description="WD" evidence="3">
    <location>
        <begin position="135"/>
        <end position="169"/>
    </location>
</feature>
<dbReference type="Gene3D" id="1.10.510.10">
    <property type="entry name" value="Transferase(Phosphotransferase) domain 1"/>
    <property type="match status" value="1"/>
</dbReference>
<dbReference type="GO" id="GO:0004672">
    <property type="term" value="F:protein kinase activity"/>
    <property type="evidence" value="ECO:0007669"/>
    <property type="project" value="InterPro"/>
</dbReference>
<dbReference type="Pfam" id="PF00400">
    <property type="entry name" value="WD40"/>
    <property type="match status" value="7"/>
</dbReference>
<keyword evidence="2" id="KW-0677">Repeat</keyword>
<dbReference type="Proteomes" id="UP000663827">
    <property type="component" value="Unassembled WGS sequence"/>
</dbReference>
<dbReference type="SMART" id="SM00320">
    <property type="entry name" value="WD40"/>
    <property type="match status" value="7"/>
</dbReference>